<protein>
    <submittedName>
        <fullName evidence="1">Transcriptional regulator [Lactobacillus sp.]</fullName>
    </submittedName>
</protein>
<dbReference type="Pfam" id="PF02082">
    <property type="entry name" value="Rrf2"/>
    <property type="match status" value="1"/>
</dbReference>
<evidence type="ECO:0000313" key="2">
    <source>
        <dbReference type="Proteomes" id="UP000289996"/>
    </source>
</evidence>
<name>A0A660DVD0_9LACO</name>
<dbReference type="PANTHER" id="PTHR33221:SF15">
    <property type="entry name" value="HTH-TYPE TRANSCRIPTIONAL REGULATOR YWGB-RELATED"/>
    <property type="match status" value="1"/>
</dbReference>
<gene>
    <name evidence="1" type="ORF">MUDAN_MDHGFNIF_02185</name>
</gene>
<evidence type="ECO:0000313" key="1">
    <source>
        <dbReference type="EMBL" id="VDG27275.1"/>
    </source>
</evidence>
<sequence length="141" mass="15613">MMANTQLSDATHILAYVALHTNDELKSDRIASSLNTDPTMVRRMMSKLRKAGLLESTKGIAKPKLACSPVQITLRDIYLAVSTRRELLSVDRDTSQSCPVGSVIPKVMTTYYQEIQSSAEGRMARITLQDVINDISLLKEA</sequence>
<dbReference type="InterPro" id="IPR036390">
    <property type="entry name" value="WH_DNA-bd_sf"/>
</dbReference>
<dbReference type="GO" id="GO:0003700">
    <property type="term" value="F:DNA-binding transcription factor activity"/>
    <property type="evidence" value="ECO:0007669"/>
    <property type="project" value="TreeGrafter"/>
</dbReference>
<proteinExistence type="predicted"/>
<dbReference type="Proteomes" id="UP000289996">
    <property type="component" value="Unassembled WGS sequence"/>
</dbReference>
<dbReference type="PANTHER" id="PTHR33221">
    <property type="entry name" value="WINGED HELIX-TURN-HELIX TRANSCRIPTIONAL REGULATOR, RRF2 FAMILY"/>
    <property type="match status" value="1"/>
</dbReference>
<reference evidence="1 2" key="1">
    <citation type="submission" date="2018-11" db="EMBL/GenBank/DDBJ databases">
        <authorList>
            <person name="Wuyts S."/>
        </authorList>
    </citation>
    <scope>NUCLEOTIDE SEQUENCE [LARGE SCALE GENOMIC DNA]</scope>
    <source>
        <strain evidence="1">Lactobacillus mudanjiangensis AMBF249</strain>
    </source>
</reference>
<dbReference type="Gene3D" id="1.10.10.10">
    <property type="entry name" value="Winged helix-like DNA-binding domain superfamily/Winged helix DNA-binding domain"/>
    <property type="match status" value="1"/>
</dbReference>
<accession>A0A660DVD0</accession>
<dbReference type="EMBL" id="UYIG01000002">
    <property type="protein sequence ID" value="VDG27275.1"/>
    <property type="molecule type" value="Genomic_DNA"/>
</dbReference>
<dbReference type="GO" id="GO:0005829">
    <property type="term" value="C:cytosol"/>
    <property type="evidence" value="ECO:0007669"/>
    <property type="project" value="TreeGrafter"/>
</dbReference>
<dbReference type="SUPFAM" id="SSF46785">
    <property type="entry name" value="Winged helix' DNA-binding domain"/>
    <property type="match status" value="1"/>
</dbReference>
<dbReference type="InterPro" id="IPR000944">
    <property type="entry name" value="Tscrpt_reg_Rrf2"/>
</dbReference>
<dbReference type="PROSITE" id="PS51197">
    <property type="entry name" value="HTH_RRF2_2"/>
    <property type="match status" value="1"/>
</dbReference>
<keyword evidence="2" id="KW-1185">Reference proteome</keyword>
<dbReference type="InterPro" id="IPR036388">
    <property type="entry name" value="WH-like_DNA-bd_sf"/>
</dbReference>
<organism evidence="1 2">
    <name type="scientific">Lactiplantibacillus mudanjiangensis</name>
    <dbReference type="NCBI Taxonomy" id="1296538"/>
    <lineage>
        <taxon>Bacteria</taxon>
        <taxon>Bacillati</taxon>
        <taxon>Bacillota</taxon>
        <taxon>Bacilli</taxon>
        <taxon>Lactobacillales</taxon>
        <taxon>Lactobacillaceae</taxon>
        <taxon>Lactiplantibacillus</taxon>
    </lineage>
</organism>
<dbReference type="AlphaFoldDB" id="A0A660DVD0"/>